<dbReference type="InterPro" id="IPR011051">
    <property type="entry name" value="RmlC_Cupin_sf"/>
</dbReference>
<dbReference type="RefSeq" id="WP_054467054.1">
    <property type="nucleotide sequence ID" value="NZ_CP159837.1"/>
</dbReference>
<reference evidence="1" key="1">
    <citation type="submission" date="2024-07" db="EMBL/GenBank/DDBJ databases">
        <authorList>
            <person name="Kim Y.J."/>
            <person name="Jeong J.Y."/>
        </authorList>
    </citation>
    <scope>NUCLEOTIDE SEQUENCE</scope>
    <source>
        <strain evidence="1">GIHE-MW2</strain>
    </source>
</reference>
<dbReference type="PANTHER" id="PTHR37694:SF1">
    <property type="entry name" value="SLR8022 PROTEIN"/>
    <property type="match status" value="1"/>
</dbReference>
<proteinExistence type="predicted"/>
<dbReference type="AlphaFoldDB" id="A0AAU8JFY3"/>
<name>A0AAU8JFY3_9CYAN</name>
<dbReference type="EMBL" id="CP159837">
    <property type="protein sequence ID" value="XCM37198.1"/>
    <property type="molecule type" value="Genomic_DNA"/>
</dbReference>
<evidence type="ECO:0000313" key="1">
    <source>
        <dbReference type="EMBL" id="XCM37198.1"/>
    </source>
</evidence>
<dbReference type="PANTHER" id="PTHR37694">
    <property type="entry name" value="SLR8022 PROTEIN"/>
    <property type="match status" value="1"/>
</dbReference>
<sequence>MNYQYIADLAKEMEIPKAGILTRVLYQDERVKAVIFGFDTGQELSEHTASVPAILSMVKGSAKITLGEDILEAEAGAWIHLNAQLPHSILAKTPVVMLLLLLR</sequence>
<accession>A0AAU8JFY3</accession>
<dbReference type="InterPro" id="IPR014710">
    <property type="entry name" value="RmlC-like_jellyroll"/>
</dbReference>
<dbReference type="CDD" id="cd02230">
    <property type="entry name" value="cupin_HP0902-like"/>
    <property type="match status" value="1"/>
</dbReference>
<gene>
    <name evidence="1" type="ORF">ABWT76_006018</name>
</gene>
<dbReference type="SUPFAM" id="SSF51182">
    <property type="entry name" value="RmlC-like cupins"/>
    <property type="match status" value="1"/>
</dbReference>
<organism evidence="1">
    <name type="scientific">Planktothricoides raciborskii GIHE-MW2</name>
    <dbReference type="NCBI Taxonomy" id="2792601"/>
    <lineage>
        <taxon>Bacteria</taxon>
        <taxon>Bacillati</taxon>
        <taxon>Cyanobacteriota</taxon>
        <taxon>Cyanophyceae</taxon>
        <taxon>Oscillatoriophycideae</taxon>
        <taxon>Oscillatoriales</taxon>
        <taxon>Oscillatoriaceae</taxon>
        <taxon>Planktothricoides</taxon>
    </lineage>
</organism>
<dbReference type="Gene3D" id="2.60.120.10">
    <property type="entry name" value="Jelly Rolls"/>
    <property type="match status" value="1"/>
</dbReference>
<protein>
    <submittedName>
        <fullName evidence="1">Cupin domain-containing protein</fullName>
    </submittedName>
</protein>